<proteinExistence type="inferred from homology"/>
<comment type="subunit">
    <text evidence="6">Homodecamer.</text>
</comment>
<dbReference type="HAMAP" id="MF_01661">
    <property type="entry name" value="D_rib_pyranase"/>
    <property type="match status" value="1"/>
</dbReference>
<dbReference type="InterPro" id="IPR023064">
    <property type="entry name" value="D-ribose_pyranase"/>
</dbReference>
<comment type="function">
    <text evidence="6">Catalyzes the interconversion of beta-pyran and beta-furan forms of D-ribose.</text>
</comment>
<keyword evidence="8" id="KW-1185">Reference proteome</keyword>
<dbReference type="PANTHER" id="PTHR37831">
    <property type="entry name" value="D-RIBOSE PYRANASE"/>
    <property type="match status" value="1"/>
</dbReference>
<dbReference type="GO" id="GO:0016872">
    <property type="term" value="F:intramolecular lyase activity"/>
    <property type="evidence" value="ECO:0007669"/>
    <property type="project" value="UniProtKB-UniRule"/>
</dbReference>
<dbReference type="GO" id="GO:0062193">
    <property type="term" value="F:D-ribose pyranase activity"/>
    <property type="evidence" value="ECO:0007669"/>
    <property type="project" value="UniProtKB-EC"/>
</dbReference>
<dbReference type="EC" id="5.4.99.62" evidence="2 6"/>
<feature type="binding site" evidence="6">
    <location>
        <position position="67"/>
    </location>
    <ligand>
        <name>substrate</name>
    </ligand>
</feature>
<evidence type="ECO:0000256" key="2">
    <source>
        <dbReference type="ARBA" id="ARBA00012862"/>
    </source>
</evidence>
<dbReference type="Proteomes" id="UP000011529">
    <property type="component" value="Unassembled WGS sequence"/>
</dbReference>
<dbReference type="UniPathway" id="UPA00916">
    <property type="reaction ID" value="UER00888"/>
</dbReference>
<evidence type="ECO:0000313" key="8">
    <source>
        <dbReference type="Proteomes" id="UP000011529"/>
    </source>
</evidence>
<evidence type="ECO:0000256" key="4">
    <source>
        <dbReference type="ARBA" id="ARBA00023235"/>
    </source>
</evidence>
<feature type="active site" description="Proton donor" evidence="6">
    <location>
        <position position="59"/>
    </location>
</feature>
<comment type="catalytic activity">
    <reaction evidence="1 6">
        <text>beta-D-ribopyranose = beta-D-ribofuranose</text>
        <dbReference type="Rhea" id="RHEA:25432"/>
        <dbReference type="ChEBI" id="CHEBI:27476"/>
        <dbReference type="ChEBI" id="CHEBI:47002"/>
        <dbReference type="EC" id="5.4.99.62"/>
    </reaction>
</comment>
<dbReference type="Pfam" id="PF05025">
    <property type="entry name" value="RbsD_FucU"/>
    <property type="match status" value="1"/>
</dbReference>
<dbReference type="GO" id="GO:0048029">
    <property type="term" value="F:monosaccharide binding"/>
    <property type="evidence" value="ECO:0007669"/>
    <property type="project" value="InterPro"/>
</dbReference>
<comment type="similarity">
    <text evidence="6">Belongs to the RbsD / FucU family. RbsD subfamily.</text>
</comment>
<dbReference type="SUPFAM" id="SSF102546">
    <property type="entry name" value="RbsD-like"/>
    <property type="match status" value="1"/>
</dbReference>
<reference evidence="7" key="1">
    <citation type="submission" date="2012-11" db="EMBL/GenBank/DDBJ databases">
        <title>Permanent draft genomes of Rhodopirellula europaea strain SH398 and 6C.</title>
        <authorList>
            <person name="Richter M."/>
            <person name="Richter-Heitmann T."/>
            <person name="Frank C."/>
            <person name="Harder J."/>
            <person name="Glockner F.O."/>
        </authorList>
    </citation>
    <scope>NUCLEOTIDE SEQUENCE</scope>
    <source>
        <strain evidence="7">6C</strain>
    </source>
</reference>
<organism evidence="7 8">
    <name type="scientific">Rhodopirellula europaea 6C</name>
    <dbReference type="NCBI Taxonomy" id="1263867"/>
    <lineage>
        <taxon>Bacteria</taxon>
        <taxon>Pseudomonadati</taxon>
        <taxon>Planctomycetota</taxon>
        <taxon>Planctomycetia</taxon>
        <taxon>Pirellulales</taxon>
        <taxon>Pirellulaceae</taxon>
        <taxon>Rhodopirellula</taxon>
    </lineage>
</organism>
<evidence type="ECO:0000313" key="7">
    <source>
        <dbReference type="EMBL" id="EMB14179.1"/>
    </source>
</evidence>
<dbReference type="PANTHER" id="PTHR37831:SF1">
    <property type="entry name" value="D-RIBOSE PYRANASE"/>
    <property type="match status" value="1"/>
</dbReference>
<dbReference type="NCBIfam" id="NF008761">
    <property type="entry name" value="PRK11797.1"/>
    <property type="match status" value="1"/>
</dbReference>
<name>M2AW03_9BACT</name>
<dbReference type="PATRIC" id="fig|1263867.3.peg.5459"/>
<dbReference type="EMBL" id="ANMO01000228">
    <property type="protein sequence ID" value="EMB14179.1"/>
    <property type="molecule type" value="Genomic_DNA"/>
</dbReference>
<evidence type="ECO:0000256" key="5">
    <source>
        <dbReference type="ARBA" id="ARBA00023277"/>
    </source>
</evidence>
<keyword evidence="3 6" id="KW-0963">Cytoplasm</keyword>
<comment type="caution">
    <text evidence="7">The sequence shown here is derived from an EMBL/GenBank/DDBJ whole genome shotgun (WGS) entry which is preliminary data.</text>
</comment>
<evidence type="ECO:0000256" key="1">
    <source>
        <dbReference type="ARBA" id="ARBA00000223"/>
    </source>
</evidence>
<gene>
    <name evidence="6" type="primary">rbsD</name>
    <name evidence="7" type="ORF">RE6C_05097</name>
</gene>
<comment type="pathway">
    <text evidence="6">Carbohydrate metabolism; D-ribose degradation; D-ribose 5-phosphate from beta-D-ribopyranose: step 1/2.</text>
</comment>
<dbReference type="AlphaFoldDB" id="M2AW03"/>
<dbReference type="InterPro" id="IPR023750">
    <property type="entry name" value="RbsD-like_sf"/>
</dbReference>
<sequence>MSLLSCEVPDEIRRVVSHRCNAFVASSSPFKPTRSFANFMKRTRLLNSELCYEISRLGHTASITLCDAGLPIPSGVKRIDLAIEDGYPSFLRTLDAILSELKVEEIVIASEMHDRNQLLFEQMMKLFEAHLMAPKITEVSHVEFKQRTEDSEAVVRTGECTPYANVILKSGVVF</sequence>
<reference evidence="7" key="2">
    <citation type="journal article" date="2013" name="Mar. Genomics">
        <title>Expression of sulfatases in Rhodopirellula baltica and the diversity of sulfatases in the genus Rhodopirellula.</title>
        <authorList>
            <person name="Wegner C.E."/>
            <person name="Richter-Heitmann T."/>
            <person name="Klindworth A."/>
            <person name="Klockow C."/>
            <person name="Richter M."/>
            <person name="Achstetter T."/>
            <person name="Glockner F.O."/>
            <person name="Harder J."/>
        </authorList>
    </citation>
    <scope>NUCLEOTIDE SEQUENCE [LARGE SCALE GENOMIC DNA]</scope>
    <source>
        <strain evidence="7">6C</strain>
    </source>
</reference>
<accession>M2AW03</accession>
<protein>
    <recommendedName>
        <fullName evidence="2 6">D-ribose pyranase</fullName>
        <ecNumber evidence="2 6">5.4.99.62</ecNumber>
    </recommendedName>
</protein>
<evidence type="ECO:0000256" key="6">
    <source>
        <dbReference type="HAMAP-Rule" id="MF_01661"/>
    </source>
</evidence>
<dbReference type="InterPro" id="IPR007721">
    <property type="entry name" value="RbsD_FucU"/>
</dbReference>
<evidence type="ECO:0000256" key="3">
    <source>
        <dbReference type="ARBA" id="ARBA00022490"/>
    </source>
</evidence>
<feature type="binding site" evidence="6">
    <location>
        <position position="141"/>
    </location>
    <ligand>
        <name>substrate</name>
    </ligand>
</feature>
<keyword evidence="5 6" id="KW-0119">Carbohydrate metabolism</keyword>
<comment type="subcellular location">
    <subcellularLocation>
        <location evidence="6">Cytoplasm</location>
    </subcellularLocation>
</comment>
<feature type="binding site" evidence="6">
    <location>
        <begin position="163"/>
        <end position="165"/>
    </location>
    <ligand>
        <name>substrate</name>
    </ligand>
</feature>
<dbReference type="GO" id="GO:0019303">
    <property type="term" value="P:D-ribose catabolic process"/>
    <property type="evidence" value="ECO:0007669"/>
    <property type="project" value="UniProtKB-UniRule"/>
</dbReference>
<dbReference type="GO" id="GO:0005829">
    <property type="term" value="C:cytosol"/>
    <property type="evidence" value="ECO:0007669"/>
    <property type="project" value="TreeGrafter"/>
</dbReference>
<keyword evidence="4 6" id="KW-0413">Isomerase</keyword>
<dbReference type="Gene3D" id="3.40.1650.10">
    <property type="entry name" value="RbsD-like domain"/>
    <property type="match status" value="1"/>
</dbReference>